<sequence>MSFLGWLDISINCSLVLEGCKVLVKVILLLSKDLSYPDEGPRQSPLAMLMEAMEKEPSREPEGTTTGIGPDDTQSGDWLVVMYEQNWWLAKALTIDPEHQDVQHKCRNLEPVSKSTHIRVNYTYILYNIFILYNF</sequence>
<dbReference type="AlphaFoldDB" id="A0AA88J4H6"/>
<evidence type="ECO:0000256" key="1">
    <source>
        <dbReference type="SAM" id="MobiDB-lite"/>
    </source>
</evidence>
<keyword evidence="3" id="KW-1185">Reference proteome</keyword>
<accession>A0AA88J4H6</accession>
<dbReference type="Proteomes" id="UP001187315">
    <property type="component" value="Unassembled WGS sequence"/>
</dbReference>
<reference evidence="2" key="1">
    <citation type="submission" date="2023-08" db="EMBL/GenBank/DDBJ databases">
        <title>Pelteobagrus vachellii genome.</title>
        <authorList>
            <person name="Liu H."/>
        </authorList>
    </citation>
    <scope>NUCLEOTIDE SEQUENCE</scope>
    <source>
        <strain evidence="2">PRFRI_2022a</strain>
        <tissue evidence="2">Muscle</tissue>
    </source>
</reference>
<proteinExistence type="predicted"/>
<organism evidence="2 3">
    <name type="scientific">Tachysurus vachellii</name>
    <name type="common">Darkbarbel catfish</name>
    <name type="synonym">Pelteobagrus vachellii</name>
    <dbReference type="NCBI Taxonomy" id="175792"/>
    <lineage>
        <taxon>Eukaryota</taxon>
        <taxon>Metazoa</taxon>
        <taxon>Chordata</taxon>
        <taxon>Craniata</taxon>
        <taxon>Vertebrata</taxon>
        <taxon>Euteleostomi</taxon>
        <taxon>Actinopterygii</taxon>
        <taxon>Neopterygii</taxon>
        <taxon>Teleostei</taxon>
        <taxon>Ostariophysi</taxon>
        <taxon>Siluriformes</taxon>
        <taxon>Bagridae</taxon>
        <taxon>Tachysurus</taxon>
    </lineage>
</organism>
<evidence type="ECO:0000313" key="3">
    <source>
        <dbReference type="Proteomes" id="UP001187315"/>
    </source>
</evidence>
<evidence type="ECO:0000313" key="2">
    <source>
        <dbReference type="EMBL" id="KAK2816589.1"/>
    </source>
</evidence>
<gene>
    <name evidence="2" type="ORF">Q7C36_022860</name>
</gene>
<feature type="compositionally biased region" description="Basic and acidic residues" evidence="1">
    <location>
        <begin position="53"/>
        <end position="62"/>
    </location>
</feature>
<feature type="region of interest" description="Disordered" evidence="1">
    <location>
        <begin position="53"/>
        <end position="74"/>
    </location>
</feature>
<feature type="compositionally biased region" description="Polar residues" evidence="1">
    <location>
        <begin position="63"/>
        <end position="74"/>
    </location>
</feature>
<comment type="caution">
    <text evidence="2">The sequence shown here is derived from an EMBL/GenBank/DDBJ whole genome shotgun (WGS) entry which is preliminary data.</text>
</comment>
<protein>
    <submittedName>
        <fullName evidence="2">Uncharacterized protein</fullName>
    </submittedName>
</protein>
<dbReference type="EMBL" id="JAVHJS010000025">
    <property type="protein sequence ID" value="KAK2816589.1"/>
    <property type="molecule type" value="Genomic_DNA"/>
</dbReference>
<name>A0AA88J4H6_TACVA</name>